<evidence type="ECO:0000313" key="1">
    <source>
        <dbReference type="EMBL" id="MFF4772552.1"/>
    </source>
</evidence>
<organism evidence="1 2">
    <name type="scientific">Microtetraspora fusca</name>
    <dbReference type="NCBI Taxonomy" id="1997"/>
    <lineage>
        <taxon>Bacteria</taxon>
        <taxon>Bacillati</taxon>
        <taxon>Actinomycetota</taxon>
        <taxon>Actinomycetes</taxon>
        <taxon>Streptosporangiales</taxon>
        <taxon>Streptosporangiaceae</taxon>
        <taxon>Microtetraspora</taxon>
    </lineage>
</organism>
<accession>A0ABW6V3D1</accession>
<dbReference type="InterPro" id="IPR010144">
    <property type="entry name" value="CRISPR-assoc_prot_Csd1-typ"/>
</dbReference>
<keyword evidence="2" id="KW-1185">Reference proteome</keyword>
<dbReference type="EMBL" id="JBIAXI010000003">
    <property type="protein sequence ID" value="MFF4772552.1"/>
    <property type="molecule type" value="Genomic_DNA"/>
</dbReference>
<gene>
    <name evidence="1" type="primary">cas8c</name>
    <name evidence="1" type="ORF">ACFY05_06805</name>
</gene>
<dbReference type="Proteomes" id="UP001602119">
    <property type="component" value="Unassembled WGS sequence"/>
</dbReference>
<evidence type="ECO:0000313" key="2">
    <source>
        <dbReference type="Proteomes" id="UP001602119"/>
    </source>
</evidence>
<proteinExistence type="predicted"/>
<comment type="caution">
    <text evidence="1">The sequence shown here is derived from an EMBL/GenBank/DDBJ whole genome shotgun (WGS) entry which is preliminary data.</text>
</comment>
<protein>
    <submittedName>
        <fullName evidence="1">Type I-C CRISPR-associated protein Cas8c/Csd1</fullName>
    </submittedName>
</protein>
<dbReference type="NCBIfam" id="TIGR01863">
    <property type="entry name" value="cas_Csd1"/>
    <property type="match status" value="1"/>
</dbReference>
<reference evidence="1 2" key="1">
    <citation type="submission" date="2024-10" db="EMBL/GenBank/DDBJ databases">
        <title>The Natural Products Discovery Center: Release of the First 8490 Sequenced Strains for Exploring Actinobacteria Biosynthetic Diversity.</title>
        <authorList>
            <person name="Kalkreuter E."/>
            <person name="Kautsar S.A."/>
            <person name="Yang D."/>
            <person name="Bader C.D."/>
            <person name="Teijaro C.N."/>
            <person name="Fluegel L."/>
            <person name="Davis C.M."/>
            <person name="Simpson J.R."/>
            <person name="Lauterbach L."/>
            <person name="Steele A.D."/>
            <person name="Gui C."/>
            <person name="Meng S."/>
            <person name="Li G."/>
            <person name="Viehrig K."/>
            <person name="Ye F."/>
            <person name="Su P."/>
            <person name="Kiefer A.F."/>
            <person name="Nichols A."/>
            <person name="Cepeda A.J."/>
            <person name="Yan W."/>
            <person name="Fan B."/>
            <person name="Jiang Y."/>
            <person name="Adhikari A."/>
            <person name="Zheng C.-J."/>
            <person name="Schuster L."/>
            <person name="Cowan T.M."/>
            <person name="Smanski M.J."/>
            <person name="Chevrette M.G."/>
            <person name="De Carvalho L.P.S."/>
            <person name="Shen B."/>
        </authorList>
    </citation>
    <scope>NUCLEOTIDE SEQUENCE [LARGE SCALE GENOMIC DNA]</scope>
    <source>
        <strain evidence="1 2">NPDC001281</strain>
    </source>
</reference>
<dbReference type="Pfam" id="PF09709">
    <property type="entry name" value="Cas_Csd1"/>
    <property type="match status" value="1"/>
</dbReference>
<dbReference type="RefSeq" id="WP_387340963.1">
    <property type="nucleotide sequence ID" value="NZ_JBIAXI010000003.1"/>
</dbReference>
<sequence>MLLTRLVSYARDSSRVLPPFYKTQRVRWILDLNSDGSPKSGRLVPLANPDVPAQKNGVEYVIPSITKTSGIAPQIAVDTPEYLFGWVAKDAKPDRVRKAHDAFRALTDAWIRADPDSPARSLQRFLSGGHVECFTPPEGWSRGDLVAVRVHDGTSLGGAFLHETDSARRFWATVASARKGAGSTGLCLVCGQVGELLKTIPQQLPARLVPQATQSASLVSVNKATHGFGLQEQLVHTPVCVGCGLAVMGALESLLNDQWKSALAGQDTRLAWWVTGEVDFTLDPLDDPRAHPEQVARMLGGPVRGRQADALDEEDLSTFCALAIGGNVSRVVVREWIELPLKRVQHNLASWFDDHEIIDFWEQDTRYTGLGRMAMASGRWLADRKAYAKFGASGEDRPDGIYQALLRSALLAKPLPPKLLAHLVHRIRADGRLDTERAALLRLALVRRPGISHPEAYMPALNPDHHQPAYLAGRIFAVLEDIQLSAVRAGGDQAPNVTFTDRYFSRAVTSPAVALVAGRRDARAWLKRMRRDKPAWAYRAEERLDDLFAQLAAAGGIPHGAVLADQAAFILGYHQQRAAMRVERATKTTDQTPQDEGALA</sequence>
<name>A0ABW6V3D1_MICFU</name>